<dbReference type="EMBL" id="JBHSMH010000041">
    <property type="protein sequence ID" value="MFC5469735.1"/>
    <property type="molecule type" value="Genomic_DNA"/>
</dbReference>
<gene>
    <name evidence="3" type="ORF">ACFPPD_13460</name>
</gene>
<evidence type="ECO:0000313" key="4">
    <source>
        <dbReference type="Proteomes" id="UP001596105"/>
    </source>
</evidence>
<dbReference type="PANTHER" id="PTHR43300">
    <property type="entry name" value="ACETYLTRANSFERASE"/>
    <property type="match status" value="1"/>
</dbReference>
<keyword evidence="2" id="KW-0677">Repeat</keyword>
<evidence type="ECO:0000256" key="2">
    <source>
        <dbReference type="ARBA" id="ARBA00022737"/>
    </source>
</evidence>
<sequence>MSDYFVHESSYVDEGAQVGKGTKIWHFCHVMGGAVIGERCSLGQNVLIANRVCIGNNVKIQNNVSVYEGVILEDDVFCGPSMVFTNVRTPRSAFPRNTSSDYAPTVVRRGASIGANATVVCGVTLGEWAFVAAGAVVTKDVPPYALVAGVPAKRIGWVCECGETLRFENNTAQCENCERTYSYNPSEQAVKRTQA</sequence>
<keyword evidence="4" id="KW-1185">Reference proteome</keyword>
<dbReference type="InterPro" id="IPR011004">
    <property type="entry name" value="Trimer_LpxA-like_sf"/>
</dbReference>
<dbReference type="InterPro" id="IPR018357">
    <property type="entry name" value="Hexapep_transf_CS"/>
</dbReference>
<dbReference type="InterPro" id="IPR050179">
    <property type="entry name" value="Trans_hexapeptide_repeat"/>
</dbReference>
<comment type="caution">
    <text evidence="3">The sequence shown here is derived from an EMBL/GenBank/DDBJ whole genome shotgun (WGS) entry which is preliminary data.</text>
</comment>
<dbReference type="InterPro" id="IPR001451">
    <property type="entry name" value="Hexapep"/>
</dbReference>
<dbReference type="PROSITE" id="PS00101">
    <property type="entry name" value="HEXAPEP_TRANSFERASES"/>
    <property type="match status" value="1"/>
</dbReference>
<dbReference type="Gene3D" id="2.160.10.10">
    <property type="entry name" value="Hexapeptide repeat proteins"/>
    <property type="match status" value="1"/>
</dbReference>
<dbReference type="CDD" id="cd03358">
    <property type="entry name" value="LbH_WxcM_N_like"/>
    <property type="match status" value="1"/>
</dbReference>
<protein>
    <submittedName>
        <fullName evidence="3">Acyltransferase</fullName>
        <ecNumber evidence="3">2.3.1.-</ecNumber>
    </submittedName>
</protein>
<dbReference type="SUPFAM" id="SSF51161">
    <property type="entry name" value="Trimeric LpxA-like enzymes"/>
    <property type="match status" value="1"/>
</dbReference>
<dbReference type="EC" id="2.3.1.-" evidence="3"/>
<dbReference type="PANTHER" id="PTHR43300:SF4">
    <property type="entry name" value="ACYL-[ACYL-CARRIER-PROTEIN]--UDP-N-ACETYLGLUCOSAMINE O-ACYLTRANSFERASE"/>
    <property type="match status" value="1"/>
</dbReference>
<evidence type="ECO:0000256" key="1">
    <source>
        <dbReference type="ARBA" id="ARBA00022679"/>
    </source>
</evidence>
<dbReference type="Pfam" id="PF00132">
    <property type="entry name" value="Hexapep"/>
    <property type="match status" value="2"/>
</dbReference>
<evidence type="ECO:0000313" key="3">
    <source>
        <dbReference type="EMBL" id="MFC5469735.1"/>
    </source>
</evidence>
<keyword evidence="1 3" id="KW-0808">Transferase</keyword>
<name>A0ABW0LWU6_9BACL</name>
<proteinExistence type="predicted"/>
<keyword evidence="3" id="KW-0012">Acyltransferase</keyword>
<dbReference type="Proteomes" id="UP001596105">
    <property type="component" value="Unassembled WGS sequence"/>
</dbReference>
<reference evidence="4" key="1">
    <citation type="journal article" date="2019" name="Int. J. Syst. Evol. Microbiol.">
        <title>The Global Catalogue of Microorganisms (GCM) 10K type strain sequencing project: providing services to taxonomists for standard genome sequencing and annotation.</title>
        <authorList>
            <consortium name="The Broad Institute Genomics Platform"/>
            <consortium name="The Broad Institute Genome Sequencing Center for Infectious Disease"/>
            <person name="Wu L."/>
            <person name="Ma J."/>
        </authorList>
    </citation>
    <scope>NUCLEOTIDE SEQUENCE [LARGE SCALE GENOMIC DNA]</scope>
    <source>
        <strain evidence="4">CCUG 57113</strain>
    </source>
</reference>
<organism evidence="3 4">
    <name type="scientific">Cohnella suwonensis</name>
    <dbReference type="NCBI Taxonomy" id="696072"/>
    <lineage>
        <taxon>Bacteria</taxon>
        <taxon>Bacillati</taxon>
        <taxon>Bacillota</taxon>
        <taxon>Bacilli</taxon>
        <taxon>Bacillales</taxon>
        <taxon>Paenibacillaceae</taxon>
        <taxon>Cohnella</taxon>
    </lineage>
</organism>
<dbReference type="GO" id="GO:0016746">
    <property type="term" value="F:acyltransferase activity"/>
    <property type="evidence" value="ECO:0007669"/>
    <property type="project" value="UniProtKB-KW"/>
</dbReference>
<dbReference type="RefSeq" id="WP_209745428.1">
    <property type="nucleotide sequence ID" value="NZ_JBHSMH010000041.1"/>
</dbReference>
<accession>A0ABW0LWU6</accession>